<dbReference type="InterPro" id="IPR051015">
    <property type="entry name" value="EvgA-like"/>
</dbReference>
<dbReference type="GO" id="GO:0006355">
    <property type="term" value="P:regulation of DNA-templated transcription"/>
    <property type="evidence" value="ECO:0007669"/>
    <property type="project" value="InterPro"/>
</dbReference>
<dbReference type="EMBL" id="VDDC01000004">
    <property type="protein sequence ID" value="TNH40998.1"/>
    <property type="molecule type" value="Genomic_DNA"/>
</dbReference>
<dbReference type="PANTHER" id="PTHR45566">
    <property type="entry name" value="HTH-TYPE TRANSCRIPTIONAL REGULATOR YHJB-RELATED"/>
    <property type="match status" value="1"/>
</dbReference>
<dbReference type="SUPFAM" id="SSF52172">
    <property type="entry name" value="CheY-like"/>
    <property type="match status" value="1"/>
</dbReference>
<dbReference type="Pfam" id="PF00072">
    <property type="entry name" value="Response_reg"/>
    <property type="match status" value="1"/>
</dbReference>
<dbReference type="SMART" id="SM00448">
    <property type="entry name" value="REC"/>
    <property type="match status" value="1"/>
</dbReference>
<dbReference type="SMART" id="SM00421">
    <property type="entry name" value="HTH_LUXR"/>
    <property type="match status" value="1"/>
</dbReference>
<dbReference type="CDD" id="cd06170">
    <property type="entry name" value="LuxR_C_like"/>
    <property type="match status" value="1"/>
</dbReference>
<evidence type="ECO:0000313" key="6">
    <source>
        <dbReference type="EMBL" id="TNH40998.1"/>
    </source>
</evidence>
<gene>
    <name evidence="6" type="ORF">FHD67_01855</name>
</gene>
<dbReference type="Proteomes" id="UP000304880">
    <property type="component" value="Unassembled WGS sequence"/>
</dbReference>
<evidence type="ECO:0000256" key="1">
    <source>
        <dbReference type="ARBA" id="ARBA00022553"/>
    </source>
</evidence>
<dbReference type="AlphaFoldDB" id="A0A5C4RAQ5"/>
<dbReference type="InterPro" id="IPR011006">
    <property type="entry name" value="CheY-like_superfamily"/>
</dbReference>
<sequence>MRIRADRRPPIIGYHGPRQHRLACLACRVRGEVVKILLADDHDLIRETLVLYLGAQIDAQVVEVGDVAGAERAIAQAGDVPFDLALLDYDMPGMDGLAGLAVIRGLMDPRPVAILSGTASRSVARDAMAAGARGFLPKTMNARSLAAAVTFIASGEIFVPYGYLEQDDHAPAGELTARETQVLRGLTEGRSNKDIGRLLGLQEVTVKLHVKTLCRKLDARNRTQAAMIARDRKMIT</sequence>
<dbReference type="GO" id="GO:0000160">
    <property type="term" value="P:phosphorelay signal transduction system"/>
    <property type="evidence" value="ECO:0007669"/>
    <property type="project" value="InterPro"/>
</dbReference>
<dbReference type="GO" id="GO:0003677">
    <property type="term" value="F:DNA binding"/>
    <property type="evidence" value="ECO:0007669"/>
    <property type="project" value="UniProtKB-KW"/>
</dbReference>
<dbReference type="PRINTS" id="PR00038">
    <property type="entry name" value="HTHLUXR"/>
</dbReference>
<dbReference type="InterPro" id="IPR016032">
    <property type="entry name" value="Sig_transdc_resp-reg_C-effctor"/>
</dbReference>
<evidence type="ECO:0000259" key="5">
    <source>
        <dbReference type="PROSITE" id="PS50110"/>
    </source>
</evidence>
<dbReference type="InterPro" id="IPR001789">
    <property type="entry name" value="Sig_transdc_resp-reg_receiver"/>
</dbReference>
<organism evidence="6 7">
    <name type="scientific">Paracoccus haeundaensis</name>
    <dbReference type="NCBI Taxonomy" id="225362"/>
    <lineage>
        <taxon>Bacteria</taxon>
        <taxon>Pseudomonadati</taxon>
        <taxon>Pseudomonadota</taxon>
        <taxon>Alphaproteobacteria</taxon>
        <taxon>Rhodobacterales</taxon>
        <taxon>Paracoccaceae</taxon>
        <taxon>Paracoccus</taxon>
    </lineage>
</organism>
<dbReference type="InterPro" id="IPR000792">
    <property type="entry name" value="Tscrpt_reg_LuxR_C"/>
</dbReference>
<evidence type="ECO:0000313" key="7">
    <source>
        <dbReference type="Proteomes" id="UP000304880"/>
    </source>
</evidence>
<proteinExistence type="predicted"/>
<evidence type="ECO:0000259" key="4">
    <source>
        <dbReference type="PROSITE" id="PS50043"/>
    </source>
</evidence>
<dbReference type="Pfam" id="PF00196">
    <property type="entry name" value="GerE"/>
    <property type="match status" value="1"/>
</dbReference>
<keyword evidence="1 3" id="KW-0597">Phosphoprotein</keyword>
<evidence type="ECO:0000256" key="2">
    <source>
        <dbReference type="ARBA" id="ARBA00023125"/>
    </source>
</evidence>
<comment type="caution">
    <text evidence="6">The sequence shown here is derived from an EMBL/GenBank/DDBJ whole genome shotgun (WGS) entry which is preliminary data.</text>
</comment>
<protein>
    <submittedName>
        <fullName evidence="6">Response regulator transcription factor</fullName>
    </submittedName>
</protein>
<dbReference type="InterPro" id="IPR058245">
    <property type="entry name" value="NreC/VraR/RcsB-like_REC"/>
</dbReference>
<dbReference type="PROSITE" id="PS50110">
    <property type="entry name" value="RESPONSE_REGULATORY"/>
    <property type="match status" value="1"/>
</dbReference>
<dbReference type="PROSITE" id="PS50043">
    <property type="entry name" value="HTH_LUXR_2"/>
    <property type="match status" value="1"/>
</dbReference>
<dbReference type="CDD" id="cd17535">
    <property type="entry name" value="REC_NarL-like"/>
    <property type="match status" value="1"/>
</dbReference>
<feature type="modified residue" description="4-aspartylphosphate" evidence="3">
    <location>
        <position position="88"/>
    </location>
</feature>
<keyword evidence="7" id="KW-1185">Reference proteome</keyword>
<feature type="domain" description="HTH luxR-type" evidence="4">
    <location>
        <begin position="168"/>
        <end position="233"/>
    </location>
</feature>
<keyword evidence="2" id="KW-0238">DNA-binding</keyword>
<dbReference type="PANTHER" id="PTHR45566:SF2">
    <property type="entry name" value="NARL SUBFAMILY"/>
    <property type="match status" value="1"/>
</dbReference>
<dbReference type="SUPFAM" id="SSF46894">
    <property type="entry name" value="C-terminal effector domain of the bipartite response regulators"/>
    <property type="match status" value="1"/>
</dbReference>
<dbReference type="Gene3D" id="3.40.50.2300">
    <property type="match status" value="1"/>
</dbReference>
<feature type="domain" description="Response regulatory" evidence="5">
    <location>
        <begin position="35"/>
        <end position="153"/>
    </location>
</feature>
<evidence type="ECO:0000256" key="3">
    <source>
        <dbReference type="PROSITE-ProRule" id="PRU00169"/>
    </source>
</evidence>
<name>A0A5C4RAQ5_9RHOB</name>
<accession>A0A5C4RAQ5</accession>
<reference evidence="6 7" key="1">
    <citation type="submission" date="2019-06" db="EMBL/GenBank/DDBJ databases">
        <authorList>
            <person name="Li J."/>
        </authorList>
    </citation>
    <scope>NUCLEOTIDE SEQUENCE [LARGE SCALE GENOMIC DNA]</scope>
    <source>
        <strain evidence="6 7">CGMCC 1.8012</strain>
    </source>
</reference>